<evidence type="ECO:0000256" key="2">
    <source>
        <dbReference type="ARBA" id="ARBA00035112"/>
    </source>
</evidence>
<evidence type="ECO:0000313" key="3">
    <source>
        <dbReference type="EMBL" id="TFK47278.1"/>
    </source>
</evidence>
<sequence length="119" mass="13636">MEDSVRYESEGREANALYSSMLPPGGDVVYIGPSREPYSLALFHQLRCLDVMWQDYLALRGASNTSRDCLQYLRQTLLCHAETRLEPARSPRGPRLINFSYDYICRDWSAVYSTAASFQ</sequence>
<dbReference type="Proteomes" id="UP000305948">
    <property type="component" value="Unassembled WGS sequence"/>
</dbReference>
<dbReference type="InterPro" id="IPR021765">
    <property type="entry name" value="UstYa-like"/>
</dbReference>
<organism evidence="3 4">
    <name type="scientific">Heliocybe sulcata</name>
    <dbReference type="NCBI Taxonomy" id="5364"/>
    <lineage>
        <taxon>Eukaryota</taxon>
        <taxon>Fungi</taxon>
        <taxon>Dikarya</taxon>
        <taxon>Basidiomycota</taxon>
        <taxon>Agaricomycotina</taxon>
        <taxon>Agaricomycetes</taxon>
        <taxon>Gloeophyllales</taxon>
        <taxon>Gloeophyllaceae</taxon>
        <taxon>Heliocybe</taxon>
    </lineage>
</organism>
<dbReference type="PANTHER" id="PTHR33365">
    <property type="entry name" value="YALI0B05434P"/>
    <property type="match status" value="1"/>
</dbReference>
<dbReference type="PANTHER" id="PTHR33365:SF4">
    <property type="entry name" value="CYCLOCHLOROTINE BIOSYNTHESIS PROTEIN O"/>
    <property type="match status" value="1"/>
</dbReference>
<name>A0A5C3MU11_9AGAM</name>
<dbReference type="AlphaFoldDB" id="A0A5C3MU11"/>
<dbReference type="GO" id="GO:0043386">
    <property type="term" value="P:mycotoxin biosynthetic process"/>
    <property type="evidence" value="ECO:0007669"/>
    <property type="project" value="InterPro"/>
</dbReference>
<protein>
    <submittedName>
        <fullName evidence="3">Uncharacterized protein</fullName>
    </submittedName>
</protein>
<keyword evidence="4" id="KW-1185">Reference proteome</keyword>
<comment type="pathway">
    <text evidence="1">Mycotoxin biosynthesis.</text>
</comment>
<dbReference type="STRING" id="5364.A0A5C3MU11"/>
<dbReference type="Pfam" id="PF11807">
    <property type="entry name" value="UstYa"/>
    <property type="match status" value="1"/>
</dbReference>
<dbReference type="OrthoDB" id="3687641at2759"/>
<evidence type="ECO:0000313" key="4">
    <source>
        <dbReference type="Proteomes" id="UP000305948"/>
    </source>
</evidence>
<reference evidence="3 4" key="1">
    <citation type="journal article" date="2019" name="Nat. Ecol. Evol.">
        <title>Megaphylogeny resolves global patterns of mushroom evolution.</title>
        <authorList>
            <person name="Varga T."/>
            <person name="Krizsan K."/>
            <person name="Foldi C."/>
            <person name="Dima B."/>
            <person name="Sanchez-Garcia M."/>
            <person name="Sanchez-Ramirez S."/>
            <person name="Szollosi G.J."/>
            <person name="Szarkandi J.G."/>
            <person name="Papp V."/>
            <person name="Albert L."/>
            <person name="Andreopoulos W."/>
            <person name="Angelini C."/>
            <person name="Antonin V."/>
            <person name="Barry K.W."/>
            <person name="Bougher N.L."/>
            <person name="Buchanan P."/>
            <person name="Buyck B."/>
            <person name="Bense V."/>
            <person name="Catcheside P."/>
            <person name="Chovatia M."/>
            <person name="Cooper J."/>
            <person name="Damon W."/>
            <person name="Desjardin D."/>
            <person name="Finy P."/>
            <person name="Geml J."/>
            <person name="Haridas S."/>
            <person name="Hughes K."/>
            <person name="Justo A."/>
            <person name="Karasinski D."/>
            <person name="Kautmanova I."/>
            <person name="Kiss B."/>
            <person name="Kocsube S."/>
            <person name="Kotiranta H."/>
            <person name="LaButti K.M."/>
            <person name="Lechner B.E."/>
            <person name="Liimatainen K."/>
            <person name="Lipzen A."/>
            <person name="Lukacs Z."/>
            <person name="Mihaltcheva S."/>
            <person name="Morgado L.N."/>
            <person name="Niskanen T."/>
            <person name="Noordeloos M.E."/>
            <person name="Ohm R.A."/>
            <person name="Ortiz-Santana B."/>
            <person name="Ovrebo C."/>
            <person name="Racz N."/>
            <person name="Riley R."/>
            <person name="Savchenko A."/>
            <person name="Shiryaev A."/>
            <person name="Soop K."/>
            <person name="Spirin V."/>
            <person name="Szebenyi C."/>
            <person name="Tomsovsky M."/>
            <person name="Tulloss R.E."/>
            <person name="Uehling J."/>
            <person name="Grigoriev I.V."/>
            <person name="Vagvolgyi C."/>
            <person name="Papp T."/>
            <person name="Martin F.M."/>
            <person name="Miettinen O."/>
            <person name="Hibbett D.S."/>
            <person name="Nagy L.G."/>
        </authorList>
    </citation>
    <scope>NUCLEOTIDE SEQUENCE [LARGE SCALE GENOMIC DNA]</scope>
    <source>
        <strain evidence="3 4">OMC1185</strain>
    </source>
</reference>
<comment type="similarity">
    <text evidence="2">Belongs to the ustYa family.</text>
</comment>
<accession>A0A5C3MU11</accession>
<evidence type="ECO:0000256" key="1">
    <source>
        <dbReference type="ARBA" id="ARBA00004685"/>
    </source>
</evidence>
<gene>
    <name evidence="3" type="ORF">OE88DRAFT_1636537</name>
</gene>
<dbReference type="EMBL" id="ML213524">
    <property type="protein sequence ID" value="TFK47278.1"/>
    <property type="molecule type" value="Genomic_DNA"/>
</dbReference>
<proteinExistence type="inferred from homology"/>